<dbReference type="InterPro" id="IPR036322">
    <property type="entry name" value="WD40_repeat_dom_sf"/>
</dbReference>
<dbReference type="PROSITE" id="PS50082">
    <property type="entry name" value="WD_REPEATS_2"/>
    <property type="match status" value="3"/>
</dbReference>
<dbReference type="RefSeq" id="XP_027617697.1">
    <property type="nucleotide sequence ID" value="XM_027761896.1"/>
</dbReference>
<dbReference type="Proteomes" id="UP000287166">
    <property type="component" value="Unassembled WGS sequence"/>
</dbReference>
<dbReference type="Pfam" id="PF00400">
    <property type="entry name" value="WD40"/>
    <property type="match status" value="5"/>
</dbReference>
<sequence>MVTVRDAQGGVQLAPHEAHKMAVCALGVSPDGLMLLSAGDEVVLLWKLSPRLAGGAAVCGRLKGHKNFVYNCAWAPDGRRHHCADVEKGETTHLLGGHTSIINCIVFSADGQRVATAAGDYTAGVWDVASGAQLSLLQGYVGILYTVAFSPDALRVVTGAEGTVRQVLSVGAEGRVKVCDSYSGEVLRSIDATANAKDRLTIAAISHDGKLACTTARDNVVRVWNLDTGAAVAAFKPGHKDCVQVLTFSPDAKRVISSSDDETMRIWVL</sequence>
<dbReference type="SUPFAM" id="SSF50978">
    <property type="entry name" value="WD40 repeat-like"/>
    <property type="match status" value="1"/>
</dbReference>
<dbReference type="InterPro" id="IPR001680">
    <property type="entry name" value="WD40_rpt"/>
</dbReference>
<feature type="repeat" description="WD" evidence="3">
    <location>
        <begin position="193"/>
        <end position="234"/>
    </location>
</feature>
<dbReference type="SMART" id="SM00320">
    <property type="entry name" value="WD40"/>
    <property type="match status" value="5"/>
</dbReference>
<dbReference type="STRING" id="139825.A0A401GYA6"/>
<evidence type="ECO:0000313" key="4">
    <source>
        <dbReference type="EMBL" id="GBE86784.1"/>
    </source>
</evidence>
<feature type="repeat" description="WD" evidence="3">
    <location>
        <begin position="236"/>
        <end position="269"/>
    </location>
</feature>
<evidence type="ECO:0000256" key="2">
    <source>
        <dbReference type="ARBA" id="ARBA00022737"/>
    </source>
</evidence>
<evidence type="ECO:0000313" key="5">
    <source>
        <dbReference type="Proteomes" id="UP000287166"/>
    </source>
</evidence>
<keyword evidence="2" id="KW-0677">Repeat</keyword>
<dbReference type="PROSITE" id="PS50294">
    <property type="entry name" value="WD_REPEATS_REGION"/>
    <property type="match status" value="2"/>
</dbReference>
<protein>
    <submittedName>
        <fullName evidence="4">Uncharacterized protein</fullName>
    </submittedName>
</protein>
<dbReference type="AlphaFoldDB" id="A0A401GYA6"/>
<keyword evidence="5" id="KW-1185">Reference proteome</keyword>
<feature type="repeat" description="WD" evidence="3">
    <location>
        <begin position="95"/>
        <end position="136"/>
    </location>
</feature>
<dbReference type="InterPro" id="IPR019775">
    <property type="entry name" value="WD40_repeat_CS"/>
</dbReference>
<dbReference type="InParanoid" id="A0A401GYA6"/>
<proteinExistence type="predicted"/>
<organism evidence="4 5">
    <name type="scientific">Sparassis crispa</name>
    <dbReference type="NCBI Taxonomy" id="139825"/>
    <lineage>
        <taxon>Eukaryota</taxon>
        <taxon>Fungi</taxon>
        <taxon>Dikarya</taxon>
        <taxon>Basidiomycota</taxon>
        <taxon>Agaricomycotina</taxon>
        <taxon>Agaricomycetes</taxon>
        <taxon>Polyporales</taxon>
        <taxon>Sparassidaceae</taxon>
        <taxon>Sparassis</taxon>
    </lineage>
</organism>
<dbReference type="PANTHER" id="PTHR19879:SF9">
    <property type="entry name" value="TRANSCRIPTION INITIATION FACTOR TFIID SUBUNIT 5"/>
    <property type="match status" value="1"/>
</dbReference>
<name>A0A401GYA6_9APHY</name>
<dbReference type="InterPro" id="IPR015943">
    <property type="entry name" value="WD40/YVTN_repeat-like_dom_sf"/>
</dbReference>
<accession>A0A401GYA6</accession>
<gene>
    <name evidence="4" type="ORF">SCP_1000260</name>
</gene>
<dbReference type="OrthoDB" id="538223at2759"/>
<evidence type="ECO:0000256" key="1">
    <source>
        <dbReference type="ARBA" id="ARBA00022574"/>
    </source>
</evidence>
<comment type="caution">
    <text evidence="4">The sequence shown here is derived from an EMBL/GenBank/DDBJ whole genome shotgun (WGS) entry which is preliminary data.</text>
</comment>
<dbReference type="Gene3D" id="2.130.10.10">
    <property type="entry name" value="YVTN repeat-like/Quinoprotein amine dehydrogenase"/>
    <property type="match status" value="3"/>
</dbReference>
<keyword evidence="1 3" id="KW-0853">WD repeat</keyword>
<dbReference type="PROSITE" id="PS00678">
    <property type="entry name" value="WD_REPEATS_1"/>
    <property type="match status" value="2"/>
</dbReference>
<dbReference type="EMBL" id="BFAD01000010">
    <property type="protein sequence ID" value="GBE86784.1"/>
    <property type="molecule type" value="Genomic_DNA"/>
</dbReference>
<dbReference type="GeneID" id="38783701"/>
<evidence type="ECO:0000256" key="3">
    <source>
        <dbReference type="PROSITE-ProRule" id="PRU00221"/>
    </source>
</evidence>
<reference evidence="4 5" key="1">
    <citation type="journal article" date="2018" name="Sci. Rep.">
        <title>Genome sequence of the cauliflower mushroom Sparassis crispa (Hanabiratake) and its association with beneficial usage.</title>
        <authorList>
            <person name="Kiyama R."/>
            <person name="Furutani Y."/>
            <person name="Kawaguchi K."/>
            <person name="Nakanishi T."/>
        </authorList>
    </citation>
    <scope>NUCLEOTIDE SEQUENCE [LARGE SCALE GENOMIC DNA]</scope>
</reference>
<dbReference type="PANTHER" id="PTHR19879">
    <property type="entry name" value="TRANSCRIPTION INITIATION FACTOR TFIID"/>
    <property type="match status" value="1"/>
</dbReference>